<evidence type="ECO:0000313" key="1">
    <source>
        <dbReference type="EMBL" id="KAJ8687535.1"/>
    </source>
</evidence>
<gene>
    <name evidence="1" type="ORF">QAD02_023329</name>
</gene>
<reference evidence="1" key="1">
    <citation type="submission" date="2023-04" db="EMBL/GenBank/DDBJ databases">
        <title>A chromosome-level genome assembly of the parasitoid wasp Eretmocerus hayati.</title>
        <authorList>
            <person name="Zhong Y."/>
            <person name="Liu S."/>
            <person name="Liu Y."/>
        </authorList>
    </citation>
    <scope>NUCLEOTIDE SEQUENCE</scope>
    <source>
        <strain evidence="1">ZJU_SS_LIU_2023</strain>
    </source>
</reference>
<protein>
    <submittedName>
        <fullName evidence="1">Uncharacterized protein</fullName>
    </submittedName>
</protein>
<evidence type="ECO:0000313" key="2">
    <source>
        <dbReference type="Proteomes" id="UP001239111"/>
    </source>
</evidence>
<organism evidence="1 2">
    <name type="scientific">Eretmocerus hayati</name>
    <dbReference type="NCBI Taxonomy" id="131215"/>
    <lineage>
        <taxon>Eukaryota</taxon>
        <taxon>Metazoa</taxon>
        <taxon>Ecdysozoa</taxon>
        <taxon>Arthropoda</taxon>
        <taxon>Hexapoda</taxon>
        <taxon>Insecta</taxon>
        <taxon>Pterygota</taxon>
        <taxon>Neoptera</taxon>
        <taxon>Endopterygota</taxon>
        <taxon>Hymenoptera</taxon>
        <taxon>Apocrita</taxon>
        <taxon>Proctotrupomorpha</taxon>
        <taxon>Chalcidoidea</taxon>
        <taxon>Aphelinidae</taxon>
        <taxon>Aphelininae</taxon>
        <taxon>Eretmocerus</taxon>
    </lineage>
</organism>
<dbReference type="EMBL" id="CM056741">
    <property type="protein sequence ID" value="KAJ8687535.1"/>
    <property type="molecule type" value="Genomic_DNA"/>
</dbReference>
<accession>A0ACC2PVC1</accession>
<dbReference type="Proteomes" id="UP001239111">
    <property type="component" value="Chromosome 1"/>
</dbReference>
<sequence length="1063" mass="120852">MIESKRIEAVDILEALESKLAYVPGGRDRENRPLIVVDLPSNELSRAVHSHLKSLIKYFLTIFSEETKKSGLALLVDARSATWRMARAFAREAGQQMQLDHQVDQLSLVVLRPDGFWDKQRVDNYCTKSHGDTEPTLVPLSRLPCYVNPNQLPQNLGGNKPYEHAQWIQNRMQVEEFTADAENLIEKMDDQRRKLFPGESDDSKESDDDSLLTKDTNAEMTNATQRVLHMGRKLSSSMNQESAQDVLDTVKQIHRLIDSIEQKQVEIEKAWSDMDKNLDILKEIENLEEGVATVINWILGPADNMLNSLYQIGYDVSSSEELRIEHEKLELECRETYGKYAEILHKIDSIPKEYLSEDLKSQRDFMDFVCRSFATRLERRRNVLITSQRFFRLVSEYFDKTSEVFDKLIMGSRTCSFSNAGAKLLKLEKSQQKLDALERELVKEGEKLSDILSMPVKDALCRDVQIDYAEDIINVQDILEATNARKNIFSDSVELQKLTLEQIALVYNYETDAEQAICWLNDLFDSLVGDHVEIGCDVSELQSQKQEHQSFQEVARGTYEYGCQLVTGARALRISCKLDLQSNTVLFARLRHVWRQLRSISQEQLTRLRVCAVFHRNVDDHCTQLSEMIDTVGSFLPRRTRSGTPQVRTKSPDAWSIEESTPSTFQLRAKTEIRDVLSKREKLLPEVGRMVRLGRLLRSRLKDPLTHQRMLGDPDELSENGSNLSAVQSISAKLLEVTRLAEKLDARLYEAGARSQPLSPAMEEDNENTNTDIEVGTKKSKDEPDYVATREQYKFEDRPTKDPLEILSRASDRSAVESITSNLEEYVTATECSGTSLPRSRSESFLSCEYEDAPVSTTCRRADDDSTMNIEKHANNEFGTELRTSPTDEEIAEYSRNGATILERTIRDKSGKVMKEVTETTTLRVSHDTHMGVASYKLVSNTVSDQTEHIDHCELQDLERTFVDDVSSCPPPTPPPMPPLKIHHDEHTYTSPTGLVSYAKSIASMGEHCRIDKDEQQLLEAMKSVSDELPPPPSPASFQRLGCNLTIDELVILPSPIVVCEFN</sequence>
<comment type="caution">
    <text evidence="1">The sequence shown here is derived from an EMBL/GenBank/DDBJ whole genome shotgun (WGS) entry which is preliminary data.</text>
</comment>
<name>A0ACC2PVC1_9HYME</name>
<keyword evidence="2" id="KW-1185">Reference proteome</keyword>
<proteinExistence type="predicted"/>